<organism evidence="2 3">
    <name type="scientific">Streptomyces pyxinae</name>
    <dbReference type="NCBI Taxonomy" id="2970734"/>
    <lineage>
        <taxon>Bacteria</taxon>
        <taxon>Bacillati</taxon>
        <taxon>Actinomycetota</taxon>
        <taxon>Actinomycetes</taxon>
        <taxon>Kitasatosporales</taxon>
        <taxon>Streptomycetaceae</taxon>
        <taxon>Streptomyces</taxon>
    </lineage>
</organism>
<dbReference type="Proteomes" id="UP001431313">
    <property type="component" value="Unassembled WGS sequence"/>
</dbReference>
<keyword evidence="3" id="KW-1185">Reference proteome</keyword>
<accession>A0ABT2CJ31</accession>
<dbReference type="Pfam" id="PF05729">
    <property type="entry name" value="NACHT"/>
    <property type="match status" value="1"/>
</dbReference>
<gene>
    <name evidence="2" type="ORF">NX801_17460</name>
</gene>
<protein>
    <submittedName>
        <fullName evidence="2">NACHT domain-containing protein</fullName>
    </submittedName>
</protein>
<name>A0ABT2CJ31_9ACTN</name>
<comment type="caution">
    <text evidence="2">The sequence shown here is derived from an EMBL/GenBank/DDBJ whole genome shotgun (WGS) entry which is preliminary data.</text>
</comment>
<dbReference type="RefSeq" id="WP_258788671.1">
    <property type="nucleotide sequence ID" value="NZ_JANUGQ010000014.1"/>
</dbReference>
<dbReference type="Gene3D" id="3.40.50.300">
    <property type="entry name" value="P-loop containing nucleotide triphosphate hydrolases"/>
    <property type="match status" value="1"/>
</dbReference>
<reference evidence="2" key="1">
    <citation type="submission" date="2022-08" db="EMBL/GenBank/DDBJ databases">
        <authorList>
            <person name="Somphong A."/>
            <person name="Phongsopitanun W."/>
        </authorList>
    </citation>
    <scope>NUCLEOTIDE SEQUENCE</scope>
    <source>
        <strain evidence="2">LP05-1</strain>
    </source>
</reference>
<dbReference type="InterPro" id="IPR007111">
    <property type="entry name" value="NACHT_NTPase"/>
</dbReference>
<proteinExistence type="predicted"/>
<dbReference type="InterPro" id="IPR003593">
    <property type="entry name" value="AAA+_ATPase"/>
</dbReference>
<feature type="domain" description="AAA+ ATPase" evidence="1">
    <location>
        <begin position="258"/>
        <end position="403"/>
    </location>
</feature>
<dbReference type="SUPFAM" id="SSF52540">
    <property type="entry name" value="P-loop containing nucleoside triphosphate hydrolases"/>
    <property type="match status" value="1"/>
</dbReference>
<evidence type="ECO:0000313" key="2">
    <source>
        <dbReference type="EMBL" id="MCS0637419.1"/>
    </source>
</evidence>
<evidence type="ECO:0000313" key="3">
    <source>
        <dbReference type="Proteomes" id="UP001431313"/>
    </source>
</evidence>
<evidence type="ECO:0000259" key="1">
    <source>
        <dbReference type="SMART" id="SM00382"/>
    </source>
</evidence>
<dbReference type="SMART" id="SM00382">
    <property type="entry name" value="AAA"/>
    <property type="match status" value="1"/>
</dbReference>
<dbReference type="EMBL" id="JANUGQ010000014">
    <property type="protein sequence ID" value="MCS0637419.1"/>
    <property type="molecule type" value="Genomic_DNA"/>
</dbReference>
<dbReference type="InterPro" id="IPR027417">
    <property type="entry name" value="P-loop_NTPase"/>
</dbReference>
<sequence length="1123" mass="121344">MEADLHVDDVVVDLADGTRAFVQAKLNAGDKAFKDSFDQWCRAVASGECRPGDELLFIVTRSTPGLGRTADALTLHQSGASPTPTSSRQLDRLRSLAADAGLGGADTDRLLAAARVHALDARDGGPDEAFGAACLNAAVVTAGHGRAAFRAMKAAARVQAEQRTASGPQQWRGWLLDAHLPLVADASGAPTARLEAMDQDVATYRERWAAERDVLPLADLGQGLKSMTVPGAAKALRAVTPAKEQNRGRDALVNVVRRQGRLFLVGPPGSGKTVASRLLAAHWAGHAHAPVPLWLPLRELVPLLPPAGPYRLDPADLVRAAVGTARPLLAEALVSHVRQGNALLLLDALDEVHDRQDAVVEAVAHVLDELPTELDVVVTSRHSSAAAATRLRLPVHELLPPEELTDTLDHLLETLAERFTEAQGRRDWIADRARRVEHSRRAERALWRVPLLATLMVLLIAERPAAALPGSRAQLLTEVIDASVRRWEMRRGSPPTMPDTDAHLTAEILIDCFDDIAHVVAVAGTASWHDAHQAVGARLRQHWGKPPGVATAIARHALEYWDATAGVFITHTPQGALTARTRLFAEIGDARWAVRDPRTLPSWMEVALANPERREAARLAANLSSQAADSLIESALAAGDETLLDLVHAALTDGTSFDSGPLHRYREAQLARLPHVPDHYPTSPGVDFDLSAGLSPRAELAGRIAEEDLDPDQARQLIEFALGLGPGQHAVITALCIQRQAARHSGSPTADELDIIEAGLVAAASADRQADEYIVGADPLVRFAIEHLLPERPHVLPHVKKAARLTTLDTYEWVETELSKLGHAGPFAEWGASNARGALRQLAEMSKSLRRVFDGLATLDVSPVQLAPAQRWHLDDAAAFIAALNLRRQSAAHILAAVGPHAELTRALLRHAAAANNVDRALLAAQLRSLRDENPEYPNWGLLYYAATRTPSLTFTHDTVDSELTFATLATGNDWLIELGLKLAGNARTWPQGLAERLLHVLPDLDAFARLSTAGLLTYRSPDLALPGTDAVIRAGASRMRALKLAKERRHSEAQDILRDPDLLVRTYAAARLRDASPDDLAVLKEALAVPPDRWTCMECEAPFPPVAERCPEGHHRPVPELA</sequence>